<evidence type="ECO:0000313" key="3">
    <source>
        <dbReference type="Proteomes" id="UP001396334"/>
    </source>
</evidence>
<comment type="caution">
    <text evidence="2">The sequence shown here is derived from an EMBL/GenBank/DDBJ whole genome shotgun (WGS) entry which is preliminary data.</text>
</comment>
<feature type="region of interest" description="Disordered" evidence="1">
    <location>
        <begin position="45"/>
        <end position="64"/>
    </location>
</feature>
<evidence type="ECO:0000256" key="1">
    <source>
        <dbReference type="SAM" id="MobiDB-lite"/>
    </source>
</evidence>
<reference evidence="2 3" key="1">
    <citation type="journal article" date="2024" name="G3 (Bethesda)">
        <title>Genome assembly of Hibiscus sabdariffa L. provides insights into metabolisms of medicinal natural products.</title>
        <authorList>
            <person name="Kim T."/>
        </authorList>
    </citation>
    <scope>NUCLEOTIDE SEQUENCE [LARGE SCALE GENOMIC DNA]</scope>
    <source>
        <strain evidence="2">TK-2024</strain>
        <tissue evidence="2">Old leaves</tissue>
    </source>
</reference>
<keyword evidence="3" id="KW-1185">Reference proteome</keyword>
<protein>
    <submittedName>
        <fullName evidence="2">Uncharacterized protein</fullName>
    </submittedName>
</protein>
<organism evidence="2 3">
    <name type="scientific">Hibiscus sabdariffa</name>
    <name type="common">roselle</name>
    <dbReference type="NCBI Taxonomy" id="183260"/>
    <lineage>
        <taxon>Eukaryota</taxon>
        <taxon>Viridiplantae</taxon>
        <taxon>Streptophyta</taxon>
        <taxon>Embryophyta</taxon>
        <taxon>Tracheophyta</taxon>
        <taxon>Spermatophyta</taxon>
        <taxon>Magnoliopsida</taxon>
        <taxon>eudicotyledons</taxon>
        <taxon>Gunneridae</taxon>
        <taxon>Pentapetalae</taxon>
        <taxon>rosids</taxon>
        <taxon>malvids</taxon>
        <taxon>Malvales</taxon>
        <taxon>Malvaceae</taxon>
        <taxon>Malvoideae</taxon>
        <taxon>Hibiscus</taxon>
    </lineage>
</organism>
<accession>A0ABR2U1N2</accession>
<gene>
    <name evidence="2" type="ORF">V6N11_071952</name>
</gene>
<sequence>MSALGISLKNPIGEASTVAPGISNDDPVAVVGRPKVRFDYPHVLERPGSSVPHENQRATKKVKNKDDMTCMGKENESIRHESFDLTEMDERLAVVGNPHANSTLPSVAPRFSYVGAVSGMKQSTACEFATPLTNEIVVTKDDVKIDNRNMVPSIKFSERVHALIDARMSKTRGNAKLLENPAISKLESIGEEGEQHAFNASKELQPLKEQTYEESQSHIEGVQDGIGIVQSDSVCYMTIHGVFGFSGGILGGDFNSTLSSAERSGGTCYGSGVNALFSEFVFKVGLLDSGFIGPQFT</sequence>
<evidence type="ECO:0000313" key="2">
    <source>
        <dbReference type="EMBL" id="KAK9043617.1"/>
    </source>
</evidence>
<name>A0ABR2U1N2_9ROSI</name>
<proteinExistence type="predicted"/>
<dbReference type="Proteomes" id="UP001396334">
    <property type="component" value="Unassembled WGS sequence"/>
</dbReference>
<dbReference type="EMBL" id="JBBPBN010000003">
    <property type="protein sequence ID" value="KAK9043617.1"/>
    <property type="molecule type" value="Genomic_DNA"/>
</dbReference>